<evidence type="ECO:0000313" key="3">
    <source>
        <dbReference type="Proteomes" id="UP000325003"/>
    </source>
</evidence>
<name>A0A5B1LHH9_9ACTN</name>
<evidence type="ECO:0000313" key="2">
    <source>
        <dbReference type="EMBL" id="KAA1419077.1"/>
    </source>
</evidence>
<accession>A0A5B1LHH9</accession>
<sequence length="622" mass="63701">MGTLVISTLGALGASGTASGETTVSPTEPGSPPVVRDGTVDISVDRAAFSYYRATTSAAFAPIAATAAAGSTTSCRGDNTAAGGVNNSPRTTVVVTDPTGATVLTQVSPVRNLSLGGFFTSPSNKPADPQPAPGNTNFRGDFTATANYHGMSASLNLDGRPSGTYTVTTTHQNMVRTGLAGACSIGVPGPAGTIVPGPVVETDTFVYRPWQHKFVDVFGNGNIQANVSPAEVAVRIGTHTSGVLTGKAKFYALDGDFALPSDPETCSTDPETCIPAAAQPCDPDAGCTPRLMVTQRGTTKVDGKVNRLQGIFDLETKAFIASVAVDGYQQVMMSLGPNDAYYHDALSTLGTKLSAQGVDLPALLATQVVVSSNHNVGTLSLLNGLQIDPTGTGGGVTLRSKGTVQAGILLDIYANLRLTGDACVLNEASSANGDRRYTPNEDNGYTVRTSDLLPSVPPAGPLGALVGGPIFSIEGDFVGANAPLLNTASAVIGVDTAADEPHGYPVWVEPFISSPTHVANPKRMDYLGTATWSASEKPVSATVGCTTVDFMLGTGVAIFDNPVRVGFDELVDAATRPNPTVRSVITAVDSAAAQAITDVSANPLVADLLEQVVGSLPLSSLD</sequence>
<evidence type="ECO:0000256" key="1">
    <source>
        <dbReference type="SAM" id="MobiDB-lite"/>
    </source>
</evidence>
<dbReference type="EMBL" id="VUJV01000003">
    <property type="protein sequence ID" value="KAA1419077.1"/>
    <property type="molecule type" value="Genomic_DNA"/>
</dbReference>
<dbReference type="RefSeq" id="WP_149728412.1">
    <property type="nucleotide sequence ID" value="NZ_VUJV01000003.1"/>
</dbReference>
<gene>
    <name evidence="2" type="ORF">F0U44_11490</name>
</gene>
<dbReference type="Proteomes" id="UP000325003">
    <property type="component" value="Unassembled WGS sequence"/>
</dbReference>
<proteinExistence type="predicted"/>
<reference evidence="2 3" key="1">
    <citation type="submission" date="2019-09" db="EMBL/GenBank/DDBJ databases">
        <title>Nocardioides panacisoli sp. nov., isolated from the soil of a ginseng field.</title>
        <authorList>
            <person name="Cho C."/>
        </authorList>
    </citation>
    <scope>NUCLEOTIDE SEQUENCE [LARGE SCALE GENOMIC DNA]</scope>
    <source>
        <strain evidence="2 3">BN130099</strain>
    </source>
</reference>
<comment type="caution">
    <text evidence="2">The sequence shown here is derived from an EMBL/GenBank/DDBJ whole genome shotgun (WGS) entry which is preliminary data.</text>
</comment>
<dbReference type="AlphaFoldDB" id="A0A5B1LHH9"/>
<feature type="compositionally biased region" description="Low complexity" evidence="1">
    <location>
        <begin position="14"/>
        <end position="25"/>
    </location>
</feature>
<protein>
    <submittedName>
        <fullName evidence="2">Uncharacterized protein</fullName>
    </submittedName>
</protein>
<keyword evidence="3" id="KW-1185">Reference proteome</keyword>
<feature type="region of interest" description="Disordered" evidence="1">
    <location>
        <begin position="14"/>
        <end position="36"/>
    </location>
</feature>
<reference evidence="2 3" key="2">
    <citation type="submission" date="2019-09" db="EMBL/GenBank/DDBJ databases">
        <authorList>
            <person name="Jin C."/>
        </authorList>
    </citation>
    <scope>NUCLEOTIDE SEQUENCE [LARGE SCALE GENOMIC DNA]</scope>
    <source>
        <strain evidence="2 3">BN130099</strain>
    </source>
</reference>
<organism evidence="2 3">
    <name type="scientific">Nocardioides humilatus</name>
    <dbReference type="NCBI Taxonomy" id="2607660"/>
    <lineage>
        <taxon>Bacteria</taxon>
        <taxon>Bacillati</taxon>
        <taxon>Actinomycetota</taxon>
        <taxon>Actinomycetes</taxon>
        <taxon>Propionibacteriales</taxon>
        <taxon>Nocardioidaceae</taxon>
        <taxon>Nocardioides</taxon>
    </lineage>
</organism>